<protein>
    <submittedName>
        <fullName evidence="2">Glucokinase</fullName>
    </submittedName>
</protein>
<dbReference type="CDD" id="cd24068">
    <property type="entry name" value="ASKHA_NBD_ROK_FnNanK-like"/>
    <property type="match status" value="1"/>
</dbReference>
<keyword evidence="2" id="KW-0418">Kinase</keyword>
<dbReference type="GO" id="GO:0016301">
    <property type="term" value="F:kinase activity"/>
    <property type="evidence" value="ECO:0007669"/>
    <property type="project" value="UniProtKB-KW"/>
</dbReference>
<accession>A0A1T5IJJ6</accession>
<dbReference type="PANTHER" id="PTHR18964">
    <property type="entry name" value="ROK (REPRESSOR, ORF, KINASE) FAMILY"/>
    <property type="match status" value="1"/>
</dbReference>
<dbReference type="EMBL" id="FUZT01000001">
    <property type="protein sequence ID" value="SKC39280.1"/>
    <property type="molecule type" value="Genomic_DNA"/>
</dbReference>
<reference evidence="2 3" key="1">
    <citation type="submission" date="2017-02" db="EMBL/GenBank/DDBJ databases">
        <authorList>
            <person name="Peterson S.W."/>
        </authorList>
    </citation>
    <scope>NUCLEOTIDE SEQUENCE [LARGE SCALE GENOMIC DNA]</scope>
    <source>
        <strain evidence="2 3">M1</strain>
    </source>
</reference>
<dbReference type="STRING" id="36842.SAMN02194393_00454"/>
<gene>
    <name evidence="2" type="ORF">SAMN02194393_00454</name>
</gene>
<dbReference type="RefSeq" id="WP_079489024.1">
    <property type="nucleotide sequence ID" value="NZ_FUZT01000001.1"/>
</dbReference>
<dbReference type="Gene3D" id="3.30.420.40">
    <property type="match status" value="2"/>
</dbReference>
<dbReference type="AlphaFoldDB" id="A0A1T5IJJ6"/>
<evidence type="ECO:0000313" key="3">
    <source>
        <dbReference type="Proteomes" id="UP000190285"/>
    </source>
</evidence>
<dbReference type="SUPFAM" id="SSF53067">
    <property type="entry name" value="Actin-like ATPase domain"/>
    <property type="match status" value="1"/>
</dbReference>
<keyword evidence="3" id="KW-1185">Reference proteome</keyword>
<proteinExistence type="inferred from homology"/>
<sequence>MKKVACFDVGGTFIKYGVVNEQGEILTKSKLHTPKKNCKKEIPEIIIQEIEKLSNHHNINSVGISTAGKVDSASGEIIFASENLPGYSGTKLSKKIKNNTGLECFVENDVNSAALAESWRGAGKELSTFVCLTLGTGVGGAIIINNKLYKGVMGGAGEIGHMVINETGDNCNCGSKGCFERYASTSALVRSYSIKSGVPKEDLSGKDIFDKIENGDKLAIEVYKEFLSHIVTGLVNITHIFDPGLIVLGGGISAQGKSFFNDLNELFKERVMPSYGEYTKIVQAQLENDAGILGACYIALNYG</sequence>
<dbReference type="InterPro" id="IPR000600">
    <property type="entry name" value="ROK"/>
</dbReference>
<name>A0A1T5IJJ6_9FIRM</name>
<dbReference type="InterPro" id="IPR043129">
    <property type="entry name" value="ATPase_NBD"/>
</dbReference>
<organism evidence="2 3">
    <name type="scientific">Maledivibacter halophilus</name>
    <dbReference type="NCBI Taxonomy" id="36842"/>
    <lineage>
        <taxon>Bacteria</taxon>
        <taxon>Bacillati</taxon>
        <taxon>Bacillota</taxon>
        <taxon>Clostridia</taxon>
        <taxon>Peptostreptococcales</taxon>
        <taxon>Caminicellaceae</taxon>
        <taxon>Maledivibacter</taxon>
    </lineage>
</organism>
<evidence type="ECO:0000313" key="2">
    <source>
        <dbReference type="EMBL" id="SKC39280.1"/>
    </source>
</evidence>
<dbReference type="Pfam" id="PF00480">
    <property type="entry name" value="ROK"/>
    <property type="match status" value="1"/>
</dbReference>
<comment type="similarity">
    <text evidence="1">Belongs to the ROK (NagC/XylR) family.</text>
</comment>
<keyword evidence="2" id="KW-0808">Transferase</keyword>
<dbReference type="OrthoDB" id="9795247at2"/>
<dbReference type="PANTHER" id="PTHR18964:SF165">
    <property type="entry name" value="BETA-GLUCOSIDE KINASE"/>
    <property type="match status" value="1"/>
</dbReference>
<evidence type="ECO:0000256" key="1">
    <source>
        <dbReference type="ARBA" id="ARBA00006479"/>
    </source>
</evidence>
<dbReference type="InterPro" id="IPR049874">
    <property type="entry name" value="ROK_cs"/>
</dbReference>
<dbReference type="PROSITE" id="PS01125">
    <property type="entry name" value="ROK"/>
    <property type="match status" value="1"/>
</dbReference>
<dbReference type="Proteomes" id="UP000190285">
    <property type="component" value="Unassembled WGS sequence"/>
</dbReference>